<dbReference type="RefSeq" id="XP_028136004.1">
    <property type="nucleotide sequence ID" value="XM_028280203.1"/>
</dbReference>
<reference evidence="1" key="1">
    <citation type="submission" date="2025-08" db="UniProtKB">
        <authorList>
            <consortium name="RefSeq"/>
        </authorList>
    </citation>
    <scope>IDENTIFICATION</scope>
    <source>
        <tissue evidence="1">Whole insect</tissue>
    </source>
</reference>
<dbReference type="InterPro" id="IPR036691">
    <property type="entry name" value="Endo/exonu/phosph_ase_sf"/>
</dbReference>
<sequence length="333" mass="38644">MKIVVLSIYRTEQPQILIEKLDEILSDLICKDCIIFLTGDFNLNILQDAKWPGILKKILSSFNIIPSITEFTRIDGAKKSSIDNIYTNIEAFTSKVFNPHTSDHLAQIVRFEIGGVRSVSSKKRQFNAENKQHFKFLLSQVDWSNLFACHSSQIDSQWEEFKNIIETLFQQCFPTKRFNSKNRKKSWTSVPEVTSCKSRLDILFTLSANNELYREDYRAEKRRYNKLLVESRKNFYHKRLETSDNKSKVSWQIIKEIKVNSKSSNVLGLQGESNDLFNEINTFMANAAINSVNKIKPIGLKSVDIINFWLGLEKIFIIKGWKLVITSLKFHGR</sequence>
<dbReference type="AlphaFoldDB" id="A0A6P7FIT2"/>
<protein>
    <submittedName>
        <fullName evidence="1">Uncharacterized protein LOC114330794</fullName>
    </submittedName>
</protein>
<dbReference type="PANTHER" id="PTHR33776:SF4">
    <property type="entry name" value="ENDONUCLEASE_EXONUCLEASE_PHOSPHATASE DOMAIN-CONTAINING PROTEIN"/>
    <property type="match status" value="1"/>
</dbReference>
<gene>
    <name evidence="1" type="primary">LOC114330794</name>
</gene>
<dbReference type="PANTHER" id="PTHR33776">
    <property type="entry name" value="ENDO/EXONUCLEASE/PHOSPHATASE DOMAIN-CONTAINING PROTEIN"/>
    <property type="match status" value="1"/>
</dbReference>
<dbReference type="SUPFAM" id="SSF56219">
    <property type="entry name" value="DNase I-like"/>
    <property type="match status" value="1"/>
</dbReference>
<proteinExistence type="predicted"/>
<dbReference type="InParanoid" id="A0A6P7FIT2"/>
<organism evidence="1">
    <name type="scientific">Diabrotica virgifera virgifera</name>
    <name type="common">western corn rootworm</name>
    <dbReference type="NCBI Taxonomy" id="50390"/>
    <lineage>
        <taxon>Eukaryota</taxon>
        <taxon>Metazoa</taxon>
        <taxon>Ecdysozoa</taxon>
        <taxon>Arthropoda</taxon>
        <taxon>Hexapoda</taxon>
        <taxon>Insecta</taxon>
        <taxon>Pterygota</taxon>
        <taxon>Neoptera</taxon>
        <taxon>Endopterygota</taxon>
        <taxon>Coleoptera</taxon>
        <taxon>Polyphaga</taxon>
        <taxon>Cucujiformia</taxon>
        <taxon>Chrysomeloidea</taxon>
        <taxon>Chrysomelidae</taxon>
        <taxon>Galerucinae</taxon>
        <taxon>Diabroticina</taxon>
        <taxon>Diabroticites</taxon>
        <taxon>Diabrotica</taxon>
    </lineage>
</organism>
<name>A0A6P7FIT2_DIAVI</name>
<accession>A0A6P7FIT2</accession>
<evidence type="ECO:0000313" key="1">
    <source>
        <dbReference type="RefSeq" id="XP_028136004.1"/>
    </source>
</evidence>